<dbReference type="PANTHER" id="PTHR12289">
    <property type="entry name" value="METAXIN RELATED"/>
    <property type="match status" value="1"/>
</dbReference>
<proteinExistence type="predicted"/>
<keyword evidence="3" id="KW-1185">Reference proteome</keyword>
<evidence type="ECO:0000313" key="2">
    <source>
        <dbReference type="EMBL" id="KAK7077293.1"/>
    </source>
</evidence>
<dbReference type="InterPro" id="IPR036282">
    <property type="entry name" value="Glutathione-S-Trfase_C_sf"/>
</dbReference>
<feature type="domain" description="Metaxin glutathione S-transferase" evidence="1">
    <location>
        <begin position="10"/>
        <end position="56"/>
    </location>
</feature>
<dbReference type="EMBL" id="JAXCGZ010009443">
    <property type="protein sequence ID" value="KAK7077293.1"/>
    <property type="molecule type" value="Genomic_DNA"/>
</dbReference>
<reference evidence="2 3" key="1">
    <citation type="submission" date="2023-11" db="EMBL/GenBank/DDBJ databases">
        <title>Halocaridina rubra genome assembly.</title>
        <authorList>
            <person name="Smith C."/>
        </authorList>
    </citation>
    <scope>NUCLEOTIDE SEQUENCE [LARGE SCALE GENOMIC DNA]</scope>
    <source>
        <strain evidence="2">EP-1</strain>
        <tissue evidence="2">Whole</tissue>
    </source>
</reference>
<protein>
    <recommendedName>
        <fullName evidence="1">Metaxin glutathione S-transferase domain-containing protein</fullName>
    </recommendedName>
</protein>
<sequence>MRNISDTDDFFGDRLCTADCAVFGQLSQLMWNAPGTRYEALVTELYPSLGAYCNRIRDTVYPDWNKLLNPPIDK</sequence>
<dbReference type="SUPFAM" id="SSF47616">
    <property type="entry name" value="GST C-terminal domain-like"/>
    <property type="match status" value="1"/>
</dbReference>
<dbReference type="InterPro" id="IPR050931">
    <property type="entry name" value="Mito_Protein_Transport_Metaxin"/>
</dbReference>
<name>A0AAN8XB93_HALRR</name>
<dbReference type="AlphaFoldDB" id="A0AAN8XB93"/>
<evidence type="ECO:0000313" key="3">
    <source>
        <dbReference type="Proteomes" id="UP001381693"/>
    </source>
</evidence>
<dbReference type="PANTHER" id="PTHR12289:SF41">
    <property type="entry name" value="FAILED AXON CONNECTIONS-RELATED"/>
    <property type="match status" value="1"/>
</dbReference>
<comment type="caution">
    <text evidence="2">The sequence shown here is derived from an EMBL/GenBank/DDBJ whole genome shotgun (WGS) entry which is preliminary data.</text>
</comment>
<dbReference type="Pfam" id="PF17171">
    <property type="entry name" value="GST_C_6"/>
    <property type="match status" value="1"/>
</dbReference>
<dbReference type="InterPro" id="IPR033468">
    <property type="entry name" value="Metaxin_GST"/>
</dbReference>
<dbReference type="Proteomes" id="UP001381693">
    <property type="component" value="Unassembled WGS sequence"/>
</dbReference>
<accession>A0AAN8XB93</accession>
<evidence type="ECO:0000259" key="1">
    <source>
        <dbReference type="Pfam" id="PF17171"/>
    </source>
</evidence>
<dbReference type="GO" id="GO:0005737">
    <property type="term" value="C:cytoplasm"/>
    <property type="evidence" value="ECO:0007669"/>
    <property type="project" value="TreeGrafter"/>
</dbReference>
<organism evidence="2 3">
    <name type="scientific">Halocaridina rubra</name>
    <name type="common">Hawaiian red shrimp</name>
    <dbReference type="NCBI Taxonomy" id="373956"/>
    <lineage>
        <taxon>Eukaryota</taxon>
        <taxon>Metazoa</taxon>
        <taxon>Ecdysozoa</taxon>
        <taxon>Arthropoda</taxon>
        <taxon>Crustacea</taxon>
        <taxon>Multicrustacea</taxon>
        <taxon>Malacostraca</taxon>
        <taxon>Eumalacostraca</taxon>
        <taxon>Eucarida</taxon>
        <taxon>Decapoda</taxon>
        <taxon>Pleocyemata</taxon>
        <taxon>Caridea</taxon>
        <taxon>Atyoidea</taxon>
        <taxon>Atyidae</taxon>
        <taxon>Halocaridina</taxon>
    </lineage>
</organism>
<gene>
    <name evidence="2" type="ORF">SK128_014231</name>
</gene>